<sequence length="164" mass="18322">MSAYKSENEQVIPGVDPVEMVKSAQDARAEKIGRRIGMVMMVAILGMAILQWPGFIVDSSHLHSWKHVYDISLIQRVYFMWFCLFFSCIAITILAAFGGKFAGSFSAKLRTPSVLIGLIGLSILIIAAVVFFSRPYTGTSLNLVDGRYFMGGWFLLVWGIVFRK</sequence>
<dbReference type="Proteomes" id="UP000003688">
    <property type="component" value="Unassembled WGS sequence"/>
</dbReference>
<feature type="transmembrane region" description="Helical" evidence="1">
    <location>
        <begin position="36"/>
        <end position="57"/>
    </location>
</feature>
<evidence type="ECO:0000313" key="3">
    <source>
        <dbReference type="Proteomes" id="UP000003688"/>
    </source>
</evidence>
<feature type="transmembrane region" description="Helical" evidence="1">
    <location>
        <begin position="114"/>
        <end position="134"/>
    </location>
</feature>
<organism evidence="2 3">
    <name type="scientific">Pedosphaera parvula (strain Ellin514)</name>
    <dbReference type="NCBI Taxonomy" id="320771"/>
    <lineage>
        <taxon>Bacteria</taxon>
        <taxon>Pseudomonadati</taxon>
        <taxon>Verrucomicrobiota</taxon>
        <taxon>Pedosphaerae</taxon>
        <taxon>Pedosphaerales</taxon>
        <taxon>Pedosphaeraceae</taxon>
        <taxon>Pedosphaera</taxon>
    </lineage>
</organism>
<dbReference type="EMBL" id="ABOX02000060">
    <property type="protein sequence ID" value="EEF57654.1"/>
    <property type="molecule type" value="Genomic_DNA"/>
</dbReference>
<keyword evidence="1" id="KW-0812">Transmembrane</keyword>
<keyword evidence="1" id="KW-1133">Transmembrane helix</keyword>
<gene>
    <name evidence="2" type="ORF">Cflav_PD0689</name>
</gene>
<feature type="transmembrane region" description="Helical" evidence="1">
    <location>
        <begin position="77"/>
        <end position="102"/>
    </location>
</feature>
<feature type="transmembrane region" description="Helical" evidence="1">
    <location>
        <begin position="146"/>
        <end position="162"/>
    </location>
</feature>
<reference evidence="2 3" key="1">
    <citation type="journal article" date="2011" name="J. Bacteriol.">
        <title>Genome sequence of 'Pedosphaera parvula' Ellin514, an aerobic Verrucomicrobial isolate from pasture soil.</title>
        <authorList>
            <person name="Kant R."/>
            <person name="van Passel M.W."/>
            <person name="Sangwan P."/>
            <person name="Palva A."/>
            <person name="Lucas S."/>
            <person name="Copeland A."/>
            <person name="Lapidus A."/>
            <person name="Glavina Del Rio T."/>
            <person name="Dalin E."/>
            <person name="Tice H."/>
            <person name="Bruce D."/>
            <person name="Goodwin L."/>
            <person name="Pitluck S."/>
            <person name="Chertkov O."/>
            <person name="Larimer F.W."/>
            <person name="Land M.L."/>
            <person name="Hauser L."/>
            <person name="Brettin T.S."/>
            <person name="Detter J.C."/>
            <person name="Han S."/>
            <person name="de Vos W.M."/>
            <person name="Janssen P.H."/>
            <person name="Smidt H."/>
        </authorList>
    </citation>
    <scope>NUCLEOTIDE SEQUENCE [LARGE SCALE GENOMIC DNA]</scope>
    <source>
        <strain evidence="2 3">Ellin514</strain>
    </source>
</reference>
<evidence type="ECO:0000256" key="1">
    <source>
        <dbReference type="SAM" id="Phobius"/>
    </source>
</evidence>
<comment type="caution">
    <text evidence="2">The sequence shown here is derived from an EMBL/GenBank/DDBJ whole genome shotgun (WGS) entry which is preliminary data.</text>
</comment>
<keyword evidence="1" id="KW-0472">Membrane</keyword>
<keyword evidence="3" id="KW-1185">Reference proteome</keyword>
<accession>B9XR41</accession>
<evidence type="ECO:0000313" key="2">
    <source>
        <dbReference type="EMBL" id="EEF57654.1"/>
    </source>
</evidence>
<protein>
    <submittedName>
        <fullName evidence="2">Uncharacterized protein</fullName>
    </submittedName>
</protein>
<name>B9XR41_PEDPL</name>
<dbReference type="AlphaFoldDB" id="B9XR41"/>
<proteinExistence type="predicted"/>